<evidence type="ECO:0000313" key="3">
    <source>
        <dbReference type="Proteomes" id="UP000008827"/>
    </source>
</evidence>
<evidence type="ECO:0000313" key="2">
    <source>
        <dbReference type="EnsemblPlants" id="KRH70983"/>
    </source>
</evidence>
<reference evidence="1" key="3">
    <citation type="submission" date="2018-07" db="EMBL/GenBank/DDBJ databases">
        <title>WGS assembly of Glycine max.</title>
        <authorList>
            <person name="Schmutz J."/>
            <person name="Cannon S."/>
            <person name="Schlueter J."/>
            <person name="Ma J."/>
            <person name="Mitros T."/>
            <person name="Nelson W."/>
            <person name="Hyten D."/>
            <person name="Song Q."/>
            <person name="Thelen J."/>
            <person name="Cheng J."/>
            <person name="Xu D."/>
            <person name="Hellsten U."/>
            <person name="May G."/>
            <person name="Yu Y."/>
            <person name="Sakurai T."/>
            <person name="Umezawa T."/>
            <person name="Bhattacharyya M."/>
            <person name="Sandhu D."/>
            <person name="Valliyodan B."/>
            <person name="Lindquist E."/>
            <person name="Peto M."/>
            <person name="Grant D."/>
            <person name="Shu S."/>
            <person name="Goodstein D."/>
            <person name="Barry K."/>
            <person name="Futrell-Griggs M."/>
            <person name="Abernathy B."/>
            <person name="Du J."/>
            <person name="Tian Z."/>
            <person name="Zhu L."/>
            <person name="Gill N."/>
            <person name="Joshi T."/>
            <person name="Libault M."/>
            <person name="Sethuraman A."/>
            <person name="Zhang X."/>
            <person name="Shinozaki K."/>
            <person name="Nguyen H."/>
            <person name="Wing R."/>
            <person name="Cregan P."/>
            <person name="Specht J."/>
            <person name="Grimwood J."/>
            <person name="Rokhsar D."/>
            <person name="Stacey G."/>
            <person name="Shoemaker R."/>
            <person name="Jackson S."/>
        </authorList>
    </citation>
    <scope>NUCLEOTIDE SEQUENCE</scope>
    <source>
        <tissue evidence="1">Callus</tissue>
    </source>
</reference>
<name>A0A0R0KW05_SOYBN</name>
<protein>
    <submittedName>
        <fullName evidence="1 2">Uncharacterized protein</fullName>
    </submittedName>
</protein>
<accession>A0A0R0KW05</accession>
<dbReference type="Gramene" id="KRH70983">
    <property type="protein sequence ID" value="KRH70983"/>
    <property type="gene ID" value="GLYMA_02G122300"/>
</dbReference>
<reference evidence="2" key="2">
    <citation type="submission" date="2018-02" db="UniProtKB">
        <authorList>
            <consortium name="EnsemblPlants"/>
        </authorList>
    </citation>
    <scope>IDENTIFICATION</scope>
    <source>
        <strain evidence="2">Williams 82</strain>
    </source>
</reference>
<keyword evidence="3" id="KW-1185">Reference proteome</keyword>
<dbReference type="EnsemblPlants" id="KRH70983">
    <property type="protein sequence ID" value="KRH70983"/>
    <property type="gene ID" value="GLYMA_02G122300"/>
</dbReference>
<proteinExistence type="predicted"/>
<dbReference type="InParanoid" id="A0A0R0KW05"/>
<dbReference type="EMBL" id="CM000835">
    <property type="protein sequence ID" value="KRH70983.1"/>
    <property type="molecule type" value="Genomic_DNA"/>
</dbReference>
<gene>
    <name evidence="1" type="ORF">GLYMA_02G122300</name>
</gene>
<dbReference type="AlphaFoldDB" id="A0A0R0KW05"/>
<evidence type="ECO:0000313" key="1">
    <source>
        <dbReference type="EMBL" id="KRH70983.1"/>
    </source>
</evidence>
<dbReference type="Proteomes" id="UP000008827">
    <property type="component" value="Chromosome 2"/>
</dbReference>
<sequence length="78" mass="9055">MLFWGVFLCSPVFLCFLFFVQPLFVLNNIVRLPLFDKLFDPFSLELTFDHCRPSSMSVTPSTCATNLKHRRMRSHSGP</sequence>
<organism evidence="1">
    <name type="scientific">Glycine max</name>
    <name type="common">Soybean</name>
    <name type="synonym">Glycine hispida</name>
    <dbReference type="NCBI Taxonomy" id="3847"/>
    <lineage>
        <taxon>Eukaryota</taxon>
        <taxon>Viridiplantae</taxon>
        <taxon>Streptophyta</taxon>
        <taxon>Embryophyta</taxon>
        <taxon>Tracheophyta</taxon>
        <taxon>Spermatophyta</taxon>
        <taxon>Magnoliopsida</taxon>
        <taxon>eudicotyledons</taxon>
        <taxon>Gunneridae</taxon>
        <taxon>Pentapetalae</taxon>
        <taxon>rosids</taxon>
        <taxon>fabids</taxon>
        <taxon>Fabales</taxon>
        <taxon>Fabaceae</taxon>
        <taxon>Papilionoideae</taxon>
        <taxon>50 kb inversion clade</taxon>
        <taxon>NPAAA clade</taxon>
        <taxon>indigoferoid/millettioid clade</taxon>
        <taxon>Phaseoleae</taxon>
        <taxon>Glycine</taxon>
        <taxon>Glycine subgen. Soja</taxon>
    </lineage>
</organism>
<reference evidence="1 2" key="1">
    <citation type="journal article" date="2010" name="Nature">
        <title>Genome sequence of the palaeopolyploid soybean.</title>
        <authorList>
            <person name="Schmutz J."/>
            <person name="Cannon S.B."/>
            <person name="Schlueter J."/>
            <person name="Ma J."/>
            <person name="Mitros T."/>
            <person name="Nelson W."/>
            <person name="Hyten D.L."/>
            <person name="Song Q."/>
            <person name="Thelen J.J."/>
            <person name="Cheng J."/>
            <person name="Xu D."/>
            <person name="Hellsten U."/>
            <person name="May G.D."/>
            <person name="Yu Y."/>
            <person name="Sakurai T."/>
            <person name="Umezawa T."/>
            <person name="Bhattacharyya M.K."/>
            <person name="Sandhu D."/>
            <person name="Valliyodan B."/>
            <person name="Lindquist E."/>
            <person name="Peto M."/>
            <person name="Grant D."/>
            <person name="Shu S."/>
            <person name="Goodstein D."/>
            <person name="Barry K."/>
            <person name="Futrell-Griggs M."/>
            <person name="Abernathy B."/>
            <person name="Du J."/>
            <person name="Tian Z."/>
            <person name="Zhu L."/>
            <person name="Gill N."/>
            <person name="Joshi T."/>
            <person name="Libault M."/>
            <person name="Sethuraman A."/>
            <person name="Zhang X.-C."/>
            <person name="Shinozaki K."/>
            <person name="Nguyen H.T."/>
            <person name="Wing R.A."/>
            <person name="Cregan P."/>
            <person name="Specht J."/>
            <person name="Grimwood J."/>
            <person name="Rokhsar D."/>
            <person name="Stacey G."/>
            <person name="Shoemaker R.C."/>
            <person name="Jackson S.A."/>
        </authorList>
    </citation>
    <scope>NUCLEOTIDE SEQUENCE [LARGE SCALE GENOMIC DNA]</scope>
    <source>
        <strain evidence="2">cv. Williams 82</strain>
        <tissue evidence="1">Callus</tissue>
    </source>
</reference>